<sequence>MSKCFPKNVAPVIDVFPDLCGVPYRYGSIRNKMELLAQLGYKRVYLVISLPGYPMYSNPWLSVMNPDNQAGNYSIESILSVGDPVFEHIFEAHRVGMEAFAVMKPYEGGGGYTIPHGRQGLFKGRSLSCIGGERIGLDSFLPDHGNMRVMRKPIPNYEQLIAQPITRLTLSFCLDQVEERIGYDRSDVFASKPDASLIDHPMKGIQLWTSVDNGAYQLYEGSLEIREELVVKPLFDANGLPLFDEPKRCREVHIISLNIPPDAGYLAITMEMEQEQVVMIPYSMIRVYGDMGEIPVTCTPYVRNEAVTNITDSDAEDPFQPFAPGTDKWFDPTYPIKEDAGSGSNNGAKSIFKRNGFEFEWYGAGIWGNGWMGGTCYGIARGKMTYMKGTHCEAYPEVREYWLDVVKKLIAVGIDGVDFRLQNHSGMVSDYVNYGYNSPIVEAYRKEYGIDILTEPADPINVMRIRGGFYLQFVTEAAHVLHEHHKMVQIHLHDCYENPRLSSSFGELGFWAMPKVLPDWEKLIELADEITIKDYNWGTYRNSLSTQIKDRAASLHKPLWVHCYIAQGDDLRAEFVEGVEKDDRVTGVLLYEIGHNPYAYNPWLGMIEVRSDGVAVFNKEVVDRVVALFGKSS</sequence>
<gene>
    <name evidence="1" type="ORF">A8708_20670</name>
</gene>
<name>A0A198A4K9_9BACL</name>
<keyword evidence="2" id="KW-1185">Reference proteome</keyword>
<organism evidence="1 2">
    <name type="scientific">Paenibacillus oryzisoli</name>
    <dbReference type="NCBI Taxonomy" id="1850517"/>
    <lineage>
        <taxon>Bacteria</taxon>
        <taxon>Bacillati</taxon>
        <taxon>Bacillota</taxon>
        <taxon>Bacilli</taxon>
        <taxon>Bacillales</taxon>
        <taxon>Paenibacillaceae</taxon>
        <taxon>Paenibacillus</taxon>
    </lineage>
</organism>
<accession>A0A198A4K9</accession>
<dbReference type="OrthoDB" id="2495488at2"/>
<dbReference type="EMBL" id="LYPB01000076">
    <property type="protein sequence ID" value="OAS16424.1"/>
    <property type="molecule type" value="Genomic_DNA"/>
</dbReference>
<dbReference type="RefSeq" id="WP_068667481.1">
    <property type="nucleotide sequence ID" value="NZ_LYPB01000076.1"/>
</dbReference>
<evidence type="ECO:0000313" key="2">
    <source>
        <dbReference type="Proteomes" id="UP000078454"/>
    </source>
</evidence>
<comment type="caution">
    <text evidence="1">The sequence shown here is derived from an EMBL/GenBank/DDBJ whole genome shotgun (WGS) entry which is preliminary data.</text>
</comment>
<dbReference type="Proteomes" id="UP000078454">
    <property type="component" value="Unassembled WGS sequence"/>
</dbReference>
<dbReference type="AlphaFoldDB" id="A0A198A4K9"/>
<protein>
    <submittedName>
        <fullName evidence="1">Uncharacterized protein</fullName>
    </submittedName>
</protein>
<evidence type="ECO:0000313" key="1">
    <source>
        <dbReference type="EMBL" id="OAS16424.1"/>
    </source>
</evidence>
<dbReference type="STRING" id="1850517.A8708_20670"/>
<reference evidence="1 2" key="1">
    <citation type="submission" date="2016-05" db="EMBL/GenBank/DDBJ databases">
        <title>Paenibacillus sp. 1ZS3-15 nov., isolated from the rhizosphere soil.</title>
        <authorList>
            <person name="Zhang X.X."/>
            <person name="Zhang J."/>
        </authorList>
    </citation>
    <scope>NUCLEOTIDE SEQUENCE [LARGE SCALE GENOMIC DNA]</scope>
    <source>
        <strain evidence="1 2">1ZS3-15</strain>
    </source>
</reference>
<proteinExistence type="predicted"/>